<sequence>MTAAHSERYQALDSQITELEFQICALLLQVVQLKSERNDLAPISRLPNEVLCKIAMEYKASTPLVLDVPQKQYKRLGWPVMTHVCRRWRHACLHHQELWAEIDSSEPMSWIQEKLERSKAAPLSVRWASTTRIFPRAGLRMYRTVSDAKVKEDLLRRVVDRVKQVELQGPERFLDWMLEDILSQTPPLLLHHLSFHNDAPPASTPDWEADPAHMYEAVIPSAAEVKLSETPQLRQLVFKDCTPRLESFKTTHLTSLSLQLRGGVQPLPAGEFMDMLRNARSLVTLQLSRALPDYDATSFSSSMIHLPYLKHIRMGDRYRRCITLLQHLRLPPSASVELNFDKTAPNGIGADLGGILSSMWSLQGVDGSRSAPLSIASMTLQQHLRGGYGDDTTSHFIGLSVQRLGMQQLSGLDGKTYVLHSESSPLLPGPNLFALSIAFQTPKADNADAVTKLLRQDLFDFSVMRSLHLDIAYRHEDLASSLVSSQSLEELYVSHTTSKWFIDWLRSDPMLSSSHSNSAGLFLPKLKALHFESALHLYPRKAYEQFMSMRDPKITCLDDLAWVMNKRMEMMCCLDEVVFCRSRWATSSFTDEELEVLNGLAPSVYVREDPNLQRNVVICRLMI</sequence>
<dbReference type="InParanoid" id="A8NE77"/>
<dbReference type="Gene3D" id="1.20.1280.50">
    <property type="match status" value="1"/>
</dbReference>
<dbReference type="AlphaFoldDB" id="A8NE77"/>
<organism evidence="1 2">
    <name type="scientific">Coprinopsis cinerea (strain Okayama-7 / 130 / ATCC MYA-4618 / FGSC 9003)</name>
    <name type="common">Inky cap fungus</name>
    <name type="synonym">Hormographiella aspergillata</name>
    <dbReference type="NCBI Taxonomy" id="240176"/>
    <lineage>
        <taxon>Eukaryota</taxon>
        <taxon>Fungi</taxon>
        <taxon>Dikarya</taxon>
        <taxon>Basidiomycota</taxon>
        <taxon>Agaricomycotina</taxon>
        <taxon>Agaricomycetes</taxon>
        <taxon>Agaricomycetidae</taxon>
        <taxon>Agaricales</taxon>
        <taxon>Agaricineae</taxon>
        <taxon>Psathyrellaceae</taxon>
        <taxon>Coprinopsis</taxon>
    </lineage>
</organism>
<dbReference type="Proteomes" id="UP000001861">
    <property type="component" value="Unassembled WGS sequence"/>
</dbReference>
<dbReference type="KEGG" id="cci:CC1G_01015"/>
<dbReference type="EMBL" id="AACS02000002">
    <property type="protein sequence ID" value="EAU88642.1"/>
    <property type="molecule type" value="Genomic_DNA"/>
</dbReference>
<accession>A8NE77</accession>
<comment type="caution">
    <text evidence="1">The sequence shown here is derived from an EMBL/GenBank/DDBJ whole genome shotgun (WGS) entry which is preliminary data.</text>
</comment>
<keyword evidence="2" id="KW-1185">Reference proteome</keyword>
<evidence type="ECO:0000313" key="1">
    <source>
        <dbReference type="EMBL" id="EAU88642.1"/>
    </source>
</evidence>
<dbReference type="OrthoDB" id="3000206at2759"/>
<evidence type="ECO:0000313" key="2">
    <source>
        <dbReference type="Proteomes" id="UP000001861"/>
    </source>
</evidence>
<dbReference type="OMA" id="CTHVLHA"/>
<name>A8NE77_COPC7</name>
<dbReference type="VEuPathDB" id="FungiDB:CC1G_01015"/>
<reference evidence="1 2" key="1">
    <citation type="journal article" date="2010" name="Proc. Natl. Acad. Sci. U.S.A.">
        <title>Insights into evolution of multicellular fungi from the assembled chromosomes of the mushroom Coprinopsis cinerea (Coprinus cinereus).</title>
        <authorList>
            <person name="Stajich J.E."/>
            <person name="Wilke S.K."/>
            <person name="Ahren D."/>
            <person name="Au C.H."/>
            <person name="Birren B.W."/>
            <person name="Borodovsky M."/>
            <person name="Burns C."/>
            <person name="Canback B."/>
            <person name="Casselton L.A."/>
            <person name="Cheng C.K."/>
            <person name="Deng J."/>
            <person name="Dietrich F.S."/>
            <person name="Fargo D.C."/>
            <person name="Farman M.L."/>
            <person name="Gathman A.C."/>
            <person name="Goldberg J."/>
            <person name="Guigo R."/>
            <person name="Hoegger P.J."/>
            <person name="Hooker J.B."/>
            <person name="Huggins A."/>
            <person name="James T.Y."/>
            <person name="Kamada T."/>
            <person name="Kilaru S."/>
            <person name="Kodira C."/>
            <person name="Kues U."/>
            <person name="Kupfer D."/>
            <person name="Kwan H.S."/>
            <person name="Lomsadze A."/>
            <person name="Li W."/>
            <person name="Lilly W.W."/>
            <person name="Ma L.J."/>
            <person name="Mackey A.J."/>
            <person name="Manning G."/>
            <person name="Martin F."/>
            <person name="Muraguchi H."/>
            <person name="Natvig D.O."/>
            <person name="Palmerini H."/>
            <person name="Ramesh M.A."/>
            <person name="Rehmeyer C.J."/>
            <person name="Roe B.A."/>
            <person name="Shenoy N."/>
            <person name="Stanke M."/>
            <person name="Ter-Hovhannisyan V."/>
            <person name="Tunlid A."/>
            <person name="Velagapudi R."/>
            <person name="Vision T.J."/>
            <person name="Zeng Q."/>
            <person name="Zolan M.E."/>
            <person name="Pukkila P.J."/>
        </authorList>
    </citation>
    <scope>NUCLEOTIDE SEQUENCE [LARGE SCALE GENOMIC DNA]</scope>
    <source>
        <strain evidence="2">Okayama-7 / 130 / ATCC MYA-4618 / FGSC 9003</strain>
    </source>
</reference>
<gene>
    <name evidence="1" type="ORF">CC1G_01015</name>
</gene>
<protein>
    <submittedName>
        <fullName evidence="1">Uncharacterized protein</fullName>
    </submittedName>
</protein>
<dbReference type="RefSeq" id="XP_001832953.1">
    <property type="nucleotide sequence ID" value="XM_001832901.1"/>
</dbReference>
<proteinExistence type="predicted"/>
<dbReference type="GeneID" id="6009444"/>
<dbReference type="SUPFAM" id="SSF52047">
    <property type="entry name" value="RNI-like"/>
    <property type="match status" value="1"/>
</dbReference>